<name>A0A849CC62_9NOCA</name>
<dbReference type="AlphaFoldDB" id="A0A849CC62"/>
<dbReference type="Proteomes" id="UP000586827">
    <property type="component" value="Unassembled WGS sequence"/>
</dbReference>
<dbReference type="RefSeq" id="WP_157553008.1">
    <property type="nucleotide sequence ID" value="NZ_JABELX010000008.1"/>
</dbReference>
<evidence type="ECO:0000313" key="2">
    <source>
        <dbReference type="Proteomes" id="UP000586827"/>
    </source>
</evidence>
<evidence type="ECO:0000313" key="1">
    <source>
        <dbReference type="EMBL" id="NNH72549.1"/>
    </source>
</evidence>
<keyword evidence="2" id="KW-1185">Reference proteome</keyword>
<reference evidence="1 2" key="1">
    <citation type="submission" date="2020-05" db="EMBL/GenBank/DDBJ databases">
        <title>MicrobeNet Type strains.</title>
        <authorList>
            <person name="Nicholson A.C."/>
        </authorList>
    </citation>
    <scope>NUCLEOTIDE SEQUENCE [LARGE SCALE GENOMIC DNA]</scope>
    <source>
        <strain evidence="1 2">JCM 3224</strain>
    </source>
</reference>
<protein>
    <submittedName>
        <fullName evidence="1">Uncharacterized protein</fullName>
    </submittedName>
</protein>
<proteinExistence type="predicted"/>
<organism evidence="1 2">
    <name type="scientific">Nocardia uniformis</name>
    <dbReference type="NCBI Taxonomy" id="53432"/>
    <lineage>
        <taxon>Bacteria</taxon>
        <taxon>Bacillati</taxon>
        <taxon>Actinomycetota</taxon>
        <taxon>Actinomycetes</taxon>
        <taxon>Mycobacteriales</taxon>
        <taxon>Nocardiaceae</taxon>
        <taxon>Nocardia</taxon>
    </lineage>
</organism>
<accession>A0A849CC62</accession>
<dbReference type="EMBL" id="JABELX010000008">
    <property type="protein sequence ID" value="NNH72549.1"/>
    <property type="molecule type" value="Genomic_DNA"/>
</dbReference>
<gene>
    <name evidence="1" type="ORF">HLB23_22260</name>
</gene>
<comment type="caution">
    <text evidence="1">The sequence shown here is derived from an EMBL/GenBank/DDBJ whole genome shotgun (WGS) entry which is preliminary data.</text>
</comment>
<sequence length="53" mass="5780">MELLVSTLAALLLVMAAVSNSTRPARHRAGSTVAEIQARLASESRTYLPRRGW</sequence>